<sequence>MRKIGLLAHLLQTSPTPIEISKTNKRKGLILEKYIGHQLLCTNQKDACVITVQANSSYRGLPEVYLLQEGCRVIGELIQSSRLIDTGVGKIVLHPSRVNLQQSPWASLRKRLKYLDDRLIPVHMHRFSLLIPIPLAGINAKSGDYFRPLVPRPRGKIESKISNECVLSWLQLRAPGAEDAQCVRYALKCQSPSLPVHLDRTIQCLDLPFDYTQWIASREIKE</sequence>
<keyword evidence="2" id="KW-1185">Reference proteome</keyword>
<dbReference type="AlphaFoldDB" id="A0A183AIG4"/>
<protein>
    <submittedName>
        <fullName evidence="3">PseudoU_synth_2 domain-containing protein</fullName>
    </submittedName>
</protein>
<reference evidence="1 2" key="2">
    <citation type="submission" date="2018-11" db="EMBL/GenBank/DDBJ databases">
        <authorList>
            <consortium name="Pathogen Informatics"/>
        </authorList>
    </citation>
    <scope>NUCLEOTIDE SEQUENCE [LARGE SCALE GENOMIC DNA]</scope>
    <source>
        <strain evidence="1 2">Egypt</strain>
    </source>
</reference>
<evidence type="ECO:0000313" key="1">
    <source>
        <dbReference type="EMBL" id="VDP79241.1"/>
    </source>
</evidence>
<name>A0A183AIG4_9TREM</name>
<gene>
    <name evidence="1" type="ORF">ECPE_LOCUS6749</name>
</gene>
<evidence type="ECO:0000313" key="3">
    <source>
        <dbReference type="WBParaSite" id="ECPE_0000676201-mRNA-1"/>
    </source>
</evidence>
<dbReference type="EMBL" id="UZAN01043783">
    <property type="protein sequence ID" value="VDP79241.1"/>
    <property type="molecule type" value="Genomic_DNA"/>
</dbReference>
<organism evidence="3">
    <name type="scientific">Echinostoma caproni</name>
    <dbReference type="NCBI Taxonomy" id="27848"/>
    <lineage>
        <taxon>Eukaryota</taxon>
        <taxon>Metazoa</taxon>
        <taxon>Spiralia</taxon>
        <taxon>Lophotrochozoa</taxon>
        <taxon>Platyhelminthes</taxon>
        <taxon>Trematoda</taxon>
        <taxon>Digenea</taxon>
        <taxon>Plagiorchiida</taxon>
        <taxon>Echinostomata</taxon>
        <taxon>Echinostomatoidea</taxon>
        <taxon>Echinostomatidae</taxon>
        <taxon>Echinostoma</taxon>
    </lineage>
</organism>
<proteinExistence type="predicted"/>
<accession>A0A183AIG4</accession>
<dbReference type="Proteomes" id="UP000272942">
    <property type="component" value="Unassembled WGS sequence"/>
</dbReference>
<reference evidence="3" key="1">
    <citation type="submission" date="2016-06" db="UniProtKB">
        <authorList>
            <consortium name="WormBaseParasite"/>
        </authorList>
    </citation>
    <scope>IDENTIFICATION</scope>
</reference>
<dbReference type="OrthoDB" id="6238737at2759"/>
<dbReference type="WBParaSite" id="ECPE_0000676201-mRNA-1">
    <property type="protein sequence ID" value="ECPE_0000676201-mRNA-1"/>
    <property type="gene ID" value="ECPE_0000676201"/>
</dbReference>
<evidence type="ECO:0000313" key="2">
    <source>
        <dbReference type="Proteomes" id="UP000272942"/>
    </source>
</evidence>